<comment type="caution">
    <text evidence="1">The sequence shown here is derived from an EMBL/GenBank/DDBJ whole genome shotgun (WGS) entry which is preliminary data.</text>
</comment>
<proteinExistence type="predicted"/>
<evidence type="ECO:0000313" key="1">
    <source>
        <dbReference type="EMBL" id="KAH7949460.1"/>
    </source>
</evidence>
<protein>
    <submittedName>
        <fullName evidence="1">Uncharacterized protein</fullName>
    </submittedName>
</protein>
<sequence length="110" mass="12314">MSRATRKELQEKIWCAGDRPDVLMQVAATQVAYRAFREHRAAEPRRYAVSKDISLTPDMLFFVTLCRSLCGQGDLCAKVLSNMAAFSRAFSCKPGTPMNPADKCSFFEQA</sequence>
<evidence type="ECO:0000313" key="2">
    <source>
        <dbReference type="Proteomes" id="UP000821865"/>
    </source>
</evidence>
<dbReference type="EMBL" id="CM023474">
    <property type="protein sequence ID" value="KAH7949460.1"/>
    <property type="molecule type" value="Genomic_DNA"/>
</dbReference>
<reference evidence="1" key="1">
    <citation type="submission" date="2020-05" db="EMBL/GenBank/DDBJ databases">
        <title>Large-scale comparative analyses of tick genomes elucidate their genetic diversity and vector capacities.</title>
        <authorList>
            <person name="Jia N."/>
            <person name="Wang J."/>
            <person name="Shi W."/>
            <person name="Du L."/>
            <person name="Sun Y."/>
            <person name="Zhan W."/>
            <person name="Jiang J."/>
            <person name="Wang Q."/>
            <person name="Zhang B."/>
            <person name="Ji P."/>
            <person name="Sakyi L.B."/>
            <person name="Cui X."/>
            <person name="Yuan T."/>
            <person name="Jiang B."/>
            <person name="Yang W."/>
            <person name="Lam T.T.-Y."/>
            <person name="Chang Q."/>
            <person name="Ding S."/>
            <person name="Wang X."/>
            <person name="Zhu J."/>
            <person name="Ruan X."/>
            <person name="Zhao L."/>
            <person name="Wei J."/>
            <person name="Que T."/>
            <person name="Du C."/>
            <person name="Cheng J."/>
            <person name="Dai P."/>
            <person name="Han X."/>
            <person name="Huang E."/>
            <person name="Gao Y."/>
            <person name="Liu J."/>
            <person name="Shao H."/>
            <person name="Ye R."/>
            <person name="Li L."/>
            <person name="Wei W."/>
            <person name="Wang X."/>
            <person name="Wang C."/>
            <person name="Yang T."/>
            <person name="Huo Q."/>
            <person name="Li W."/>
            <person name="Guo W."/>
            <person name="Chen H."/>
            <person name="Zhou L."/>
            <person name="Ni X."/>
            <person name="Tian J."/>
            <person name="Zhou Y."/>
            <person name="Sheng Y."/>
            <person name="Liu T."/>
            <person name="Pan Y."/>
            <person name="Xia L."/>
            <person name="Li J."/>
            <person name="Zhao F."/>
            <person name="Cao W."/>
        </authorList>
    </citation>
    <scope>NUCLEOTIDE SEQUENCE</scope>
    <source>
        <strain evidence="1">Dsil-2018</strain>
    </source>
</reference>
<name>A0ACB8CR06_DERSI</name>
<accession>A0ACB8CR06</accession>
<keyword evidence="2" id="KW-1185">Reference proteome</keyword>
<organism evidence="1 2">
    <name type="scientific">Dermacentor silvarum</name>
    <name type="common">Tick</name>
    <dbReference type="NCBI Taxonomy" id="543639"/>
    <lineage>
        <taxon>Eukaryota</taxon>
        <taxon>Metazoa</taxon>
        <taxon>Ecdysozoa</taxon>
        <taxon>Arthropoda</taxon>
        <taxon>Chelicerata</taxon>
        <taxon>Arachnida</taxon>
        <taxon>Acari</taxon>
        <taxon>Parasitiformes</taxon>
        <taxon>Ixodida</taxon>
        <taxon>Ixodoidea</taxon>
        <taxon>Ixodidae</taxon>
        <taxon>Rhipicephalinae</taxon>
        <taxon>Dermacentor</taxon>
    </lineage>
</organism>
<dbReference type="Proteomes" id="UP000821865">
    <property type="component" value="Chromosome 5"/>
</dbReference>
<gene>
    <name evidence="1" type="ORF">HPB49_010632</name>
</gene>